<dbReference type="AlphaFoldDB" id="A0A3B1BGR7"/>
<gene>
    <name evidence="2" type="ORF">MNBD_GAMMA26-895</name>
</gene>
<organism evidence="2">
    <name type="scientific">hydrothermal vent metagenome</name>
    <dbReference type="NCBI Taxonomy" id="652676"/>
    <lineage>
        <taxon>unclassified sequences</taxon>
        <taxon>metagenomes</taxon>
        <taxon>ecological metagenomes</taxon>
    </lineage>
</organism>
<dbReference type="EC" id="3.1.4.46" evidence="2"/>
<protein>
    <submittedName>
        <fullName evidence="2">Glycerophosphoryl diester phosphodiesterase</fullName>
        <ecNumber evidence="2">3.1.4.46</ecNumber>
    </submittedName>
</protein>
<feature type="domain" description="GP-PDE" evidence="1">
    <location>
        <begin position="5"/>
        <end position="244"/>
    </location>
</feature>
<dbReference type="GO" id="GO:0006629">
    <property type="term" value="P:lipid metabolic process"/>
    <property type="evidence" value="ECO:0007669"/>
    <property type="project" value="InterPro"/>
</dbReference>
<dbReference type="GO" id="GO:0008889">
    <property type="term" value="F:glycerophosphodiester phosphodiesterase activity"/>
    <property type="evidence" value="ECO:0007669"/>
    <property type="project" value="UniProtKB-EC"/>
</dbReference>
<evidence type="ECO:0000313" key="2">
    <source>
        <dbReference type="EMBL" id="VAX11323.1"/>
    </source>
</evidence>
<dbReference type="PANTHER" id="PTHR46211:SF8">
    <property type="entry name" value="PHOSPHODIESTERASE"/>
    <property type="match status" value="1"/>
</dbReference>
<proteinExistence type="predicted"/>
<dbReference type="Pfam" id="PF03009">
    <property type="entry name" value="GDPD"/>
    <property type="match status" value="1"/>
</dbReference>
<dbReference type="SUPFAM" id="SSF51695">
    <property type="entry name" value="PLC-like phosphodiesterases"/>
    <property type="match status" value="1"/>
</dbReference>
<keyword evidence="2" id="KW-0378">Hydrolase</keyword>
<evidence type="ECO:0000259" key="1">
    <source>
        <dbReference type="PROSITE" id="PS51704"/>
    </source>
</evidence>
<dbReference type="EMBL" id="UOFX01000083">
    <property type="protein sequence ID" value="VAX11323.1"/>
    <property type="molecule type" value="Genomic_DNA"/>
</dbReference>
<accession>A0A3B1BGR7</accession>
<dbReference type="InterPro" id="IPR030395">
    <property type="entry name" value="GP_PDE_dom"/>
</dbReference>
<dbReference type="InterPro" id="IPR017946">
    <property type="entry name" value="PLC-like_Pdiesterase_TIM-brl"/>
</dbReference>
<dbReference type="PROSITE" id="PS51704">
    <property type="entry name" value="GP_PDE"/>
    <property type="match status" value="1"/>
</dbReference>
<sequence length="244" mass="27797">MAKSPTLVAHRGQMETCPENTLLAIETALQCGAPCVEFDVQSTADGMLVVFHDVELERVTGVKGNLFTITHTELEELRVTEPKRFHKGAFSEPIPTLFKVVELLQRYPKARAFVEIKCETIAMFGTQQVMDHLLAAIDPIHQQCVVISFSLEAIEYTQQHSNLKTGWVLDKYDEEHHQCATALNPDYLIVNHTKLLKGQAPWPGDWEWMLYDITDPELYMKYANDVALIETRDICTMLQYLADQ</sequence>
<reference evidence="2" key="1">
    <citation type="submission" date="2018-06" db="EMBL/GenBank/DDBJ databases">
        <authorList>
            <person name="Zhirakovskaya E."/>
        </authorList>
    </citation>
    <scope>NUCLEOTIDE SEQUENCE</scope>
</reference>
<dbReference type="Gene3D" id="3.20.20.190">
    <property type="entry name" value="Phosphatidylinositol (PI) phosphodiesterase"/>
    <property type="match status" value="1"/>
</dbReference>
<name>A0A3B1BGR7_9ZZZZ</name>
<dbReference type="PANTHER" id="PTHR46211">
    <property type="entry name" value="GLYCEROPHOSPHORYL DIESTER PHOSPHODIESTERASE"/>
    <property type="match status" value="1"/>
</dbReference>